<evidence type="ECO:0000256" key="8">
    <source>
        <dbReference type="RuleBase" id="RU003881"/>
    </source>
</evidence>
<dbReference type="PANTHER" id="PTHR48105">
    <property type="entry name" value="THIOREDOXIN REDUCTASE 1-RELATED-RELATED"/>
    <property type="match status" value="1"/>
</dbReference>
<dbReference type="RefSeq" id="WP_211328163.1">
    <property type="nucleotide sequence ID" value="NZ_RKRE01000003.1"/>
</dbReference>
<dbReference type="InterPro" id="IPR023753">
    <property type="entry name" value="FAD/NAD-binding_dom"/>
</dbReference>
<evidence type="ECO:0000256" key="5">
    <source>
        <dbReference type="ARBA" id="ARBA00023157"/>
    </source>
</evidence>
<dbReference type="Proteomes" id="UP000282654">
    <property type="component" value="Unassembled WGS sequence"/>
</dbReference>
<evidence type="ECO:0000256" key="1">
    <source>
        <dbReference type="ARBA" id="ARBA00009333"/>
    </source>
</evidence>
<dbReference type="Pfam" id="PF07992">
    <property type="entry name" value="Pyr_redox_2"/>
    <property type="match status" value="1"/>
</dbReference>
<dbReference type="InterPro" id="IPR036188">
    <property type="entry name" value="FAD/NAD-bd_sf"/>
</dbReference>
<gene>
    <name evidence="10" type="ORF">EDD75_1779</name>
</gene>
<dbReference type="EC" id="1.8.1.9" evidence="7"/>
<evidence type="ECO:0000313" key="10">
    <source>
        <dbReference type="EMBL" id="RPF42673.1"/>
    </source>
</evidence>
<reference evidence="10 11" key="1">
    <citation type="submission" date="2018-11" db="EMBL/GenBank/DDBJ databases">
        <title>Genomic Encyclopedia of Type Strains, Phase IV (KMG-IV): sequencing the most valuable type-strain genomes for metagenomic binning, comparative biology and taxonomic classification.</title>
        <authorList>
            <person name="Goeker M."/>
        </authorList>
    </citation>
    <scope>NUCLEOTIDE SEQUENCE [LARGE SCALE GENOMIC DNA]</scope>
    <source>
        <strain evidence="10 11">DSM 102936</strain>
    </source>
</reference>
<dbReference type="NCBIfam" id="TIGR01292">
    <property type="entry name" value="TRX_reduct"/>
    <property type="match status" value="1"/>
</dbReference>
<comment type="similarity">
    <text evidence="1 7">Belongs to the class-II pyridine nucleotide-disulfide oxidoreductase family.</text>
</comment>
<keyword evidence="3 7" id="KW-0274">FAD</keyword>
<evidence type="ECO:0000256" key="6">
    <source>
        <dbReference type="ARBA" id="ARBA00023284"/>
    </source>
</evidence>
<sequence length="313" mass="32962">MTGTEKETAFDLLIIGAGPAGLAAGIYAARSGLKAVIIDKGAAGGQVLAIPAVENYPGFPKIAGWELAEKLAAHARNYVPIKEGEEVKAINTGEIITVVTDRDRYTARALLFATGAGPRQLGVPGEAAFSGRGVSYCAVCDGFFFRNKAVVVVGGGNAALTDALYLKSLGCEVTLIHRRDEFRAEHHLKEAVKREAIPVLWNSVVEEIRGDEAVTGVLVKNLKEGTTREIRTDGVFIAIGEKPNTELAASIGVALADGFIVVDRSGRTNIPRVYAAGDVTGGVRQIVTAVSEGATAALAAFTDLTKPYWSPQQ</sequence>
<proteinExistence type="inferred from homology"/>
<dbReference type="Gene3D" id="3.50.50.60">
    <property type="entry name" value="FAD/NAD(P)-binding domain"/>
    <property type="match status" value="2"/>
</dbReference>
<dbReference type="EMBL" id="RKRE01000003">
    <property type="protein sequence ID" value="RPF42673.1"/>
    <property type="molecule type" value="Genomic_DNA"/>
</dbReference>
<dbReference type="GO" id="GO:0004791">
    <property type="term" value="F:thioredoxin-disulfide reductase (NADPH) activity"/>
    <property type="evidence" value="ECO:0007669"/>
    <property type="project" value="UniProtKB-UniRule"/>
</dbReference>
<evidence type="ECO:0000256" key="7">
    <source>
        <dbReference type="RuleBase" id="RU003880"/>
    </source>
</evidence>
<keyword evidence="2 7" id="KW-0285">Flavoprotein</keyword>
<keyword evidence="5" id="KW-1015">Disulfide bond</keyword>
<dbReference type="GO" id="GO:0005737">
    <property type="term" value="C:cytoplasm"/>
    <property type="evidence" value="ECO:0007669"/>
    <property type="project" value="InterPro"/>
</dbReference>
<evidence type="ECO:0000256" key="4">
    <source>
        <dbReference type="ARBA" id="ARBA00023002"/>
    </source>
</evidence>
<dbReference type="PRINTS" id="PR00469">
    <property type="entry name" value="PNDRDTASEII"/>
</dbReference>
<dbReference type="InterPro" id="IPR005982">
    <property type="entry name" value="Thioredox_Rdtase"/>
</dbReference>
<protein>
    <recommendedName>
        <fullName evidence="7">Thioredoxin reductase</fullName>
        <ecNumber evidence="7">1.8.1.9</ecNumber>
    </recommendedName>
</protein>
<dbReference type="PRINTS" id="PR00368">
    <property type="entry name" value="FADPNR"/>
</dbReference>
<dbReference type="GO" id="GO:0019430">
    <property type="term" value="P:removal of superoxide radicals"/>
    <property type="evidence" value="ECO:0007669"/>
    <property type="project" value="UniProtKB-UniRule"/>
</dbReference>
<comment type="cofactor">
    <cofactor evidence="8">
        <name>FAD</name>
        <dbReference type="ChEBI" id="CHEBI:57692"/>
    </cofactor>
    <text evidence="8">Binds 1 FAD per subunit.</text>
</comment>
<evidence type="ECO:0000259" key="9">
    <source>
        <dbReference type="Pfam" id="PF07992"/>
    </source>
</evidence>
<keyword evidence="6 7" id="KW-0676">Redox-active center</keyword>
<accession>A0A3N5ADN7</accession>
<evidence type="ECO:0000313" key="11">
    <source>
        <dbReference type="Proteomes" id="UP000282654"/>
    </source>
</evidence>
<evidence type="ECO:0000256" key="2">
    <source>
        <dbReference type="ARBA" id="ARBA00022630"/>
    </source>
</evidence>
<dbReference type="AlphaFoldDB" id="A0A3N5ADN7"/>
<keyword evidence="4 7" id="KW-0560">Oxidoreductase</keyword>
<comment type="caution">
    <text evidence="10">The sequence shown here is derived from an EMBL/GenBank/DDBJ whole genome shotgun (WGS) entry which is preliminary data.</text>
</comment>
<dbReference type="PROSITE" id="PS00573">
    <property type="entry name" value="PYRIDINE_REDOX_2"/>
    <property type="match status" value="1"/>
</dbReference>
<dbReference type="SUPFAM" id="SSF51905">
    <property type="entry name" value="FAD/NAD(P)-binding domain"/>
    <property type="match status" value="1"/>
</dbReference>
<feature type="domain" description="FAD/NAD(P)-binding" evidence="9">
    <location>
        <begin position="10"/>
        <end position="293"/>
    </location>
</feature>
<name>A0A3N5ADN7_9THEO</name>
<dbReference type="InterPro" id="IPR008255">
    <property type="entry name" value="Pyr_nucl-diS_OxRdtase_2_AS"/>
</dbReference>
<keyword evidence="8" id="KW-0521">NADP</keyword>
<organism evidence="10 11">
    <name type="scientific">Thermodesulfitimonas autotrophica</name>
    <dbReference type="NCBI Taxonomy" id="1894989"/>
    <lineage>
        <taxon>Bacteria</taxon>
        <taxon>Bacillati</taxon>
        <taxon>Bacillota</taxon>
        <taxon>Clostridia</taxon>
        <taxon>Thermoanaerobacterales</taxon>
        <taxon>Thermoanaerobacteraceae</taxon>
        <taxon>Thermodesulfitimonas</taxon>
    </lineage>
</organism>
<comment type="subunit">
    <text evidence="7">Homodimer.</text>
</comment>
<keyword evidence="11" id="KW-1185">Reference proteome</keyword>
<evidence type="ECO:0000256" key="3">
    <source>
        <dbReference type="ARBA" id="ARBA00022827"/>
    </source>
</evidence>
<comment type="catalytic activity">
    <reaction evidence="7">
        <text>[thioredoxin]-dithiol + NADP(+) = [thioredoxin]-disulfide + NADPH + H(+)</text>
        <dbReference type="Rhea" id="RHEA:20345"/>
        <dbReference type="Rhea" id="RHEA-COMP:10698"/>
        <dbReference type="Rhea" id="RHEA-COMP:10700"/>
        <dbReference type="ChEBI" id="CHEBI:15378"/>
        <dbReference type="ChEBI" id="CHEBI:29950"/>
        <dbReference type="ChEBI" id="CHEBI:50058"/>
        <dbReference type="ChEBI" id="CHEBI:57783"/>
        <dbReference type="ChEBI" id="CHEBI:58349"/>
        <dbReference type="EC" id="1.8.1.9"/>
    </reaction>
</comment>
<dbReference type="InterPro" id="IPR050097">
    <property type="entry name" value="Ferredoxin-NADP_redctase_2"/>
</dbReference>